<name>A0ABN1PH93_9ACTN</name>
<dbReference type="EMBL" id="BAAAHQ010000014">
    <property type="protein sequence ID" value="GAA0928064.1"/>
    <property type="molecule type" value="Genomic_DNA"/>
</dbReference>
<protein>
    <submittedName>
        <fullName evidence="4">Pyocyanin biosynthetic protein PhzM</fullName>
    </submittedName>
</protein>
<dbReference type="InterPro" id="IPR050493">
    <property type="entry name" value="FAD-dep_Monooxygenase_BioMet"/>
</dbReference>
<evidence type="ECO:0000313" key="4">
    <source>
        <dbReference type="EMBL" id="GAA0928064.1"/>
    </source>
</evidence>
<evidence type="ECO:0000256" key="2">
    <source>
        <dbReference type="ARBA" id="ARBA00023033"/>
    </source>
</evidence>
<organism evidence="4 5">
    <name type="scientific">Nonomuraea longicatena</name>
    <dbReference type="NCBI Taxonomy" id="83682"/>
    <lineage>
        <taxon>Bacteria</taxon>
        <taxon>Bacillati</taxon>
        <taxon>Actinomycetota</taxon>
        <taxon>Actinomycetes</taxon>
        <taxon>Streptosporangiales</taxon>
        <taxon>Streptosporangiaceae</taxon>
        <taxon>Nonomuraea</taxon>
    </lineage>
</organism>
<feature type="domain" description="FAD-binding" evidence="3">
    <location>
        <begin position="2"/>
        <end position="357"/>
    </location>
</feature>
<keyword evidence="5" id="KW-1185">Reference proteome</keyword>
<sequence length="420" mass="45257">MRVLIVGAGIGGLTGALSLHAAGIDCTLVESAAELRPIGVGINLQAHAVRELTELGLADRLAATGIPTSFFRFTDRFGGLIVTMPRGRAAGYNWPQYSIHRGQLQMLLLAAVRDRLGEDAVRTGTAFVSFEQDADGVTASLRDVRSGEVKKERYDVVVGADGINSAVRAGLHPEGDDLRWSGIHMWRGIVESDPILDDSTVLVAGSNAVAKIVVYPVSAEARSRGRALLNWVTEVRLGDSGAVPAADWSAPGRKEDVLPHFADWKHADLDVPALISATEHILSYPMVDRDPLSHWGRGRVTLIGDAAHPLYPIGSNGGSQAVLDARVLARCLATEPTPEAALLAYEAERREPANALVLLHRDLPMDATVNLVTERAPGGFSDITEVLTEEEIRRSRAAQHGLTDQDVEHLNRRASWSVTR</sequence>
<evidence type="ECO:0000259" key="3">
    <source>
        <dbReference type="Pfam" id="PF01494"/>
    </source>
</evidence>
<keyword evidence="1" id="KW-0560">Oxidoreductase</keyword>
<dbReference type="PANTHER" id="PTHR13789">
    <property type="entry name" value="MONOOXYGENASE"/>
    <property type="match status" value="1"/>
</dbReference>
<dbReference type="PANTHER" id="PTHR13789:SF268">
    <property type="entry name" value="5-METHYLPHENAZINE-1-CARBOXYLATE 1-MONOOXYGENASE"/>
    <property type="match status" value="1"/>
</dbReference>
<dbReference type="Gene3D" id="3.30.9.30">
    <property type="match status" value="1"/>
</dbReference>
<dbReference type="Gene3D" id="3.50.50.60">
    <property type="entry name" value="FAD/NAD(P)-binding domain"/>
    <property type="match status" value="1"/>
</dbReference>
<proteinExistence type="predicted"/>
<dbReference type="InterPro" id="IPR036188">
    <property type="entry name" value="FAD/NAD-bd_sf"/>
</dbReference>
<dbReference type="InterPro" id="IPR002938">
    <property type="entry name" value="FAD-bd"/>
</dbReference>
<evidence type="ECO:0000313" key="5">
    <source>
        <dbReference type="Proteomes" id="UP001501578"/>
    </source>
</evidence>
<dbReference type="NCBIfam" id="NF005720">
    <property type="entry name" value="PRK07538.1"/>
    <property type="match status" value="1"/>
</dbReference>
<keyword evidence="2" id="KW-0503">Monooxygenase</keyword>
<dbReference type="Proteomes" id="UP001501578">
    <property type="component" value="Unassembled WGS sequence"/>
</dbReference>
<accession>A0ABN1PH93</accession>
<dbReference type="SUPFAM" id="SSF54373">
    <property type="entry name" value="FAD-linked reductases, C-terminal domain"/>
    <property type="match status" value="1"/>
</dbReference>
<dbReference type="PRINTS" id="PR00420">
    <property type="entry name" value="RNGMNOXGNASE"/>
</dbReference>
<gene>
    <name evidence="4" type="primary">phzM</name>
    <name evidence="4" type="ORF">GCM10009560_30920</name>
</gene>
<comment type="caution">
    <text evidence="4">The sequence shown here is derived from an EMBL/GenBank/DDBJ whole genome shotgun (WGS) entry which is preliminary data.</text>
</comment>
<dbReference type="RefSeq" id="WP_343950539.1">
    <property type="nucleotide sequence ID" value="NZ_BAAAHQ010000014.1"/>
</dbReference>
<reference evidence="4 5" key="1">
    <citation type="journal article" date="2019" name="Int. J. Syst. Evol. Microbiol.">
        <title>The Global Catalogue of Microorganisms (GCM) 10K type strain sequencing project: providing services to taxonomists for standard genome sequencing and annotation.</title>
        <authorList>
            <consortium name="The Broad Institute Genomics Platform"/>
            <consortium name="The Broad Institute Genome Sequencing Center for Infectious Disease"/>
            <person name="Wu L."/>
            <person name="Ma J."/>
        </authorList>
    </citation>
    <scope>NUCLEOTIDE SEQUENCE [LARGE SCALE GENOMIC DNA]</scope>
    <source>
        <strain evidence="4 5">JCM 11136</strain>
    </source>
</reference>
<dbReference type="Pfam" id="PF01494">
    <property type="entry name" value="FAD_binding_3"/>
    <property type="match status" value="1"/>
</dbReference>
<dbReference type="SUPFAM" id="SSF51905">
    <property type="entry name" value="FAD/NAD(P)-binding domain"/>
    <property type="match status" value="1"/>
</dbReference>
<evidence type="ECO:0000256" key="1">
    <source>
        <dbReference type="ARBA" id="ARBA00023002"/>
    </source>
</evidence>